<dbReference type="PANTHER" id="PTHR33065:SF88">
    <property type="entry name" value="OS11G0104220 PROTEIN"/>
    <property type="match status" value="1"/>
</dbReference>
<evidence type="ECO:0000256" key="1">
    <source>
        <dbReference type="SAM" id="MobiDB-lite"/>
    </source>
</evidence>
<dbReference type="AlphaFoldDB" id="A0ABD3BG35"/>
<dbReference type="InterPro" id="IPR046533">
    <property type="entry name" value="DUF6598"/>
</dbReference>
<evidence type="ECO:0000259" key="2">
    <source>
        <dbReference type="Pfam" id="PF20241"/>
    </source>
</evidence>
<dbReference type="EMBL" id="JAVIJP010000099">
    <property type="protein sequence ID" value="KAL3615760.1"/>
    <property type="molecule type" value="Genomic_DNA"/>
</dbReference>
<dbReference type="PANTHER" id="PTHR33065">
    <property type="entry name" value="OS07G0486400 PROTEIN"/>
    <property type="match status" value="1"/>
</dbReference>
<gene>
    <name evidence="3" type="ORF">CASFOL_040054</name>
</gene>
<feature type="domain" description="DUF6598" evidence="2">
    <location>
        <begin position="389"/>
        <end position="608"/>
    </location>
</feature>
<feature type="compositionally biased region" description="Acidic residues" evidence="1">
    <location>
        <begin position="340"/>
        <end position="362"/>
    </location>
</feature>
<comment type="caution">
    <text evidence="3">The sequence shown here is derived from an EMBL/GenBank/DDBJ whole genome shotgun (WGS) entry which is preliminary data.</text>
</comment>
<feature type="region of interest" description="Disordered" evidence="1">
    <location>
        <begin position="332"/>
        <end position="368"/>
    </location>
</feature>
<reference evidence="4" key="1">
    <citation type="journal article" date="2024" name="IScience">
        <title>Strigolactones Initiate the Formation of Haustorium-like Structures in Castilleja.</title>
        <authorList>
            <person name="Buerger M."/>
            <person name="Peterson D."/>
            <person name="Chory J."/>
        </authorList>
    </citation>
    <scope>NUCLEOTIDE SEQUENCE [LARGE SCALE GENOMIC DNA]</scope>
</reference>
<name>A0ABD3BG35_9LAMI</name>
<keyword evidence="4" id="KW-1185">Reference proteome</keyword>
<accession>A0ABD3BG35</accession>
<evidence type="ECO:0000313" key="4">
    <source>
        <dbReference type="Proteomes" id="UP001632038"/>
    </source>
</evidence>
<protein>
    <recommendedName>
        <fullName evidence="2">DUF6598 domain-containing protein</fullName>
    </recommendedName>
</protein>
<dbReference type="Proteomes" id="UP001632038">
    <property type="component" value="Unassembled WGS sequence"/>
</dbReference>
<feature type="domain" description="DUF6598" evidence="2">
    <location>
        <begin position="62"/>
        <end position="312"/>
    </location>
</feature>
<sequence length="641" mass="73346">MDMEKLMQKHPNVSRGELEKIRETSNFLNRSENFFVKIVQFLDMEKENEKTNGRISVEAGPLVQVLSVHVLPSDKLIDQNKPLTTYGRIYAEYRDTSSEKTIVHDLFSRSSDDAQVLGPSGGPLTLFGPDYPCRRPFKRCRRFNITRLVVDVFIGEGNNLFAEKQLCFASEDMTIDLESVKLEYVHGELGSLAVRYIAMPLAVYGHVEVEFLYKLLDGENRSLNVKGKIVARYGNKSWTLFDKQNDNEFEHMKNKQKMGKVGEARMRLSRCLVGVPVYSSLILDLDLSEFGTGRKFLKETVEFRVQNELSQDQFLVDDDILIRVLVGWKSSSPRGRQELSDDDESSGDEMLSDDEQMDDEASSDLVASPSNRSLPWSLYPITACMLSFVEIFSVFIGREKYKPLQVYGSIKVAYDVCTFYVFKREAKEDAFGLSEQSKTLPLLDGSRVFNEGNSLEMKIDLKDVESQFHIKGYVCWDTRSLDSNFSPWLDKQLCSVIQGEHGGFAAIHYTIFSDEAEYADVKLLCIPKNGGHFCPKIYGSLVAQYNNYDYTSRYNRDYYRIVLFQRNRDDAAQPGSDGFIPLSRYNVVVPKSSSLIIEANIGDGLSDELYFQELEFCVSTTQRKLIMERNDYSIYIYVRLD</sequence>
<organism evidence="3 4">
    <name type="scientific">Castilleja foliolosa</name>
    <dbReference type="NCBI Taxonomy" id="1961234"/>
    <lineage>
        <taxon>Eukaryota</taxon>
        <taxon>Viridiplantae</taxon>
        <taxon>Streptophyta</taxon>
        <taxon>Embryophyta</taxon>
        <taxon>Tracheophyta</taxon>
        <taxon>Spermatophyta</taxon>
        <taxon>Magnoliopsida</taxon>
        <taxon>eudicotyledons</taxon>
        <taxon>Gunneridae</taxon>
        <taxon>Pentapetalae</taxon>
        <taxon>asterids</taxon>
        <taxon>lamiids</taxon>
        <taxon>Lamiales</taxon>
        <taxon>Orobanchaceae</taxon>
        <taxon>Pedicularideae</taxon>
        <taxon>Castillejinae</taxon>
        <taxon>Castilleja</taxon>
    </lineage>
</organism>
<dbReference type="Pfam" id="PF20241">
    <property type="entry name" value="DUF6598"/>
    <property type="match status" value="2"/>
</dbReference>
<evidence type="ECO:0000313" key="3">
    <source>
        <dbReference type="EMBL" id="KAL3615760.1"/>
    </source>
</evidence>
<proteinExistence type="predicted"/>